<comment type="similarity">
    <text evidence="2">Belongs to the glycosyltransferase 34 family.</text>
</comment>
<keyword evidence="4" id="KW-0808">Transferase</keyword>
<dbReference type="PANTHER" id="PTHR31306">
    <property type="entry name" value="ALPHA-1,6-MANNOSYLTRANSFERASE MNN11-RELATED"/>
    <property type="match status" value="1"/>
</dbReference>
<reference evidence="8 9" key="1">
    <citation type="journal article" date="2019" name="Nat. Plants">
        <title>Genome sequencing of Musa balbisiana reveals subgenome evolution and function divergence in polyploid bananas.</title>
        <authorList>
            <person name="Yao X."/>
        </authorList>
    </citation>
    <scope>NUCLEOTIDE SEQUENCE [LARGE SCALE GENOMIC DNA]</scope>
    <source>
        <strain evidence="9">cv. DH-PKW</strain>
        <tissue evidence="8">Leaves</tissue>
    </source>
</reference>
<comment type="caution">
    <text evidence="8">The sequence shown here is derived from an EMBL/GenBank/DDBJ whole genome shotgun (WGS) entry which is preliminary data.</text>
</comment>
<dbReference type="GO" id="GO:0006487">
    <property type="term" value="P:protein N-linked glycosylation"/>
    <property type="evidence" value="ECO:0007669"/>
    <property type="project" value="TreeGrafter"/>
</dbReference>
<feature type="region of interest" description="Disordered" evidence="7">
    <location>
        <begin position="215"/>
        <end position="238"/>
    </location>
</feature>
<dbReference type="GO" id="GO:0000139">
    <property type="term" value="C:Golgi membrane"/>
    <property type="evidence" value="ECO:0007669"/>
    <property type="project" value="UniProtKB-SubCell"/>
</dbReference>
<evidence type="ECO:0000256" key="2">
    <source>
        <dbReference type="ARBA" id="ARBA00005664"/>
    </source>
</evidence>
<evidence type="ECO:0000256" key="7">
    <source>
        <dbReference type="SAM" id="MobiDB-lite"/>
    </source>
</evidence>
<organism evidence="8 9">
    <name type="scientific">Musa balbisiana</name>
    <name type="common">Banana</name>
    <dbReference type="NCBI Taxonomy" id="52838"/>
    <lineage>
        <taxon>Eukaryota</taxon>
        <taxon>Viridiplantae</taxon>
        <taxon>Streptophyta</taxon>
        <taxon>Embryophyta</taxon>
        <taxon>Tracheophyta</taxon>
        <taxon>Spermatophyta</taxon>
        <taxon>Magnoliopsida</taxon>
        <taxon>Liliopsida</taxon>
        <taxon>Zingiberales</taxon>
        <taxon>Musaceae</taxon>
        <taxon>Musa</taxon>
    </lineage>
</organism>
<evidence type="ECO:0000313" key="9">
    <source>
        <dbReference type="Proteomes" id="UP000317650"/>
    </source>
</evidence>
<evidence type="ECO:0000256" key="3">
    <source>
        <dbReference type="ARBA" id="ARBA00022676"/>
    </source>
</evidence>
<dbReference type="InterPro" id="IPR008630">
    <property type="entry name" value="Glyco_trans_34"/>
</dbReference>
<keyword evidence="3" id="KW-0328">Glycosyltransferase</keyword>
<feature type="compositionally biased region" description="Basic and acidic residues" evidence="7">
    <location>
        <begin position="229"/>
        <end position="238"/>
    </location>
</feature>
<keyword evidence="9" id="KW-1185">Reference proteome</keyword>
<dbReference type="EMBL" id="PYDT01000001">
    <property type="protein sequence ID" value="THU73513.1"/>
    <property type="molecule type" value="Genomic_DNA"/>
</dbReference>
<evidence type="ECO:0000256" key="6">
    <source>
        <dbReference type="ARBA" id="ARBA00023034"/>
    </source>
</evidence>
<dbReference type="AlphaFoldDB" id="A0A4S8KE88"/>
<accession>A0A4S8KE88</accession>
<evidence type="ECO:0000256" key="5">
    <source>
        <dbReference type="ARBA" id="ARBA00022968"/>
    </source>
</evidence>
<dbReference type="Gene3D" id="3.90.550.10">
    <property type="entry name" value="Spore Coat Polysaccharide Biosynthesis Protein SpsA, Chain A"/>
    <property type="match status" value="1"/>
</dbReference>
<keyword evidence="5" id="KW-0735">Signal-anchor</keyword>
<dbReference type="InterPro" id="IPR029044">
    <property type="entry name" value="Nucleotide-diphossugar_trans"/>
</dbReference>
<proteinExistence type="inferred from homology"/>
<comment type="subcellular location">
    <subcellularLocation>
        <location evidence="1">Golgi apparatus membrane</location>
        <topology evidence="1">Single-pass type II membrane protein</topology>
    </subcellularLocation>
</comment>
<evidence type="ECO:0000256" key="1">
    <source>
        <dbReference type="ARBA" id="ARBA00004323"/>
    </source>
</evidence>
<keyword evidence="5" id="KW-0812">Transmembrane</keyword>
<keyword evidence="6" id="KW-0333">Golgi apparatus</keyword>
<dbReference type="Proteomes" id="UP000317650">
    <property type="component" value="Chromosome 4"/>
</dbReference>
<name>A0A4S8KE88_MUSBA</name>
<gene>
    <name evidence="8" type="ORF">C4D60_Mb04t23670</name>
</gene>
<dbReference type="Pfam" id="PF05637">
    <property type="entry name" value="Glyco_transf_34"/>
    <property type="match status" value="1"/>
</dbReference>
<dbReference type="STRING" id="52838.A0A4S8KE88"/>
<protein>
    <submittedName>
        <fullName evidence="8">Uncharacterized protein</fullName>
    </submittedName>
</protein>
<evidence type="ECO:0000256" key="4">
    <source>
        <dbReference type="ARBA" id="ARBA00022679"/>
    </source>
</evidence>
<sequence>MAPRSPPSAAARWAKPRPANWRVLPLLLLLISAASLLLAIGFLRAASGGVLRRANALGRQCAPGLEGSSGGEDGAGHRRRIAMVSFSDEGGGQGRGRGRSFSGVGKTVAGNKEAYAARMGYVFVDAGGMVDHSRPPSWSKILAVRSQLPNYDWVFWNDADTMVMNPAISLVHLIDKEEVAEVIVANEGGETEVKEVEDEGERKLDYHITSAMGESVKEDEVRDGEDENAQEKEERPKDRCMPSVGLVDVCPPKWSDKFLQTWWNQTSFVRFGSTKSGDNDALKHLLRTLPAEELRAHVAVSPAQCLFNSYPWVPTLKSLHRLFTSPRATWNGVYSDGDFLVHLAGLDDKKKWVFNMLDEMRPI</sequence>
<dbReference type="PANTHER" id="PTHR31306:SF4">
    <property type="entry name" value="ALPHA-1,2-GALACTOSYLTRANSFERASE"/>
    <property type="match status" value="1"/>
</dbReference>
<dbReference type="GO" id="GO:0016757">
    <property type="term" value="F:glycosyltransferase activity"/>
    <property type="evidence" value="ECO:0007669"/>
    <property type="project" value="UniProtKB-KW"/>
</dbReference>
<evidence type="ECO:0000313" key="8">
    <source>
        <dbReference type="EMBL" id="THU73513.1"/>
    </source>
</evidence>